<protein>
    <submittedName>
        <fullName evidence="4">Prophage CP4-57 integrase</fullName>
    </submittedName>
</protein>
<dbReference type="InterPro" id="IPR011010">
    <property type="entry name" value="DNA_brk_join_enz"/>
</dbReference>
<sequence length="179" mass="20971">MARDFSKKFTDSYIHGIKPTDKEQLFSDRDKARIWCGLLAQGIDPAEEECMQQEEKEKKSVTFKELAMLWRDKRLKKGELKENSIEKVYRRVELYLFDRFNFSRLLAKNINLRSFDNALLPIEGTGICDKLCIAIKQIFDNAIDEGVLENNPFTRLSKRFKKPITKNFPSIPPKELMAF</sequence>
<evidence type="ECO:0000313" key="5">
    <source>
        <dbReference type="Proteomes" id="UP000238866"/>
    </source>
</evidence>
<evidence type="ECO:0000313" key="4">
    <source>
        <dbReference type="EMBL" id="PRM19386.1"/>
    </source>
</evidence>
<dbReference type="InterPro" id="IPR010998">
    <property type="entry name" value="Integrase_recombinase_N"/>
</dbReference>
<dbReference type="Gene3D" id="1.10.150.130">
    <property type="match status" value="1"/>
</dbReference>
<dbReference type="GO" id="GO:0015074">
    <property type="term" value="P:DNA integration"/>
    <property type="evidence" value="ECO:0007669"/>
    <property type="project" value="UniProtKB-KW"/>
</dbReference>
<evidence type="ECO:0000256" key="2">
    <source>
        <dbReference type="ARBA" id="ARBA00022908"/>
    </source>
</evidence>
<dbReference type="GO" id="GO:0003677">
    <property type="term" value="F:DNA binding"/>
    <property type="evidence" value="ECO:0007669"/>
    <property type="project" value="UniProtKB-KW"/>
</dbReference>
<dbReference type="Proteomes" id="UP000238866">
    <property type="component" value="Unassembled WGS sequence"/>
</dbReference>
<evidence type="ECO:0000256" key="3">
    <source>
        <dbReference type="ARBA" id="ARBA00023125"/>
    </source>
</evidence>
<dbReference type="RefSeq" id="WP_005659144.1">
    <property type="nucleotide sequence ID" value="NZ_AP018772.1"/>
</dbReference>
<dbReference type="KEGG" id="hic:NTHIC486_00052"/>
<comment type="caution">
    <text evidence="4">The sequence shown here is derived from an EMBL/GenBank/DDBJ whole genome shotgun (WGS) entry which is preliminary data.</text>
</comment>
<accession>A0ABD6WW80</accession>
<organism evidence="4 5">
    <name type="scientific">Haemophilus influenzae</name>
    <dbReference type="NCBI Taxonomy" id="727"/>
    <lineage>
        <taxon>Bacteria</taxon>
        <taxon>Pseudomonadati</taxon>
        <taxon>Pseudomonadota</taxon>
        <taxon>Gammaproteobacteria</taxon>
        <taxon>Pasteurellales</taxon>
        <taxon>Pasteurellaceae</taxon>
        <taxon>Haemophilus</taxon>
    </lineage>
</organism>
<keyword evidence="2" id="KW-0229">DNA integration</keyword>
<dbReference type="PANTHER" id="PTHR30629:SF2">
    <property type="entry name" value="PROPHAGE INTEGRASE INTS-RELATED"/>
    <property type="match status" value="1"/>
</dbReference>
<dbReference type="InterPro" id="IPR050808">
    <property type="entry name" value="Phage_Integrase"/>
</dbReference>
<dbReference type="SUPFAM" id="SSF56349">
    <property type="entry name" value="DNA breaking-rejoining enzymes"/>
    <property type="match status" value="1"/>
</dbReference>
<proteinExistence type="inferred from homology"/>
<dbReference type="AlphaFoldDB" id="A0ABD6WW80"/>
<gene>
    <name evidence="4" type="primary">intA_1</name>
    <name evidence="4" type="ORF">BVZ99_00616</name>
</gene>
<reference evidence="4 5" key="1">
    <citation type="submission" date="2017-02" db="EMBL/GenBank/DDBJ databases">
        <title>Haemophilus influenzae in COPD genome sequencing project.</title>
        <authorList>
            <person name="Murphy T.F."/>
            <person name="Kong Y."/>
            <person name="Nadendla S."/>
            <person name="Tettelin H."/>
            <person name="Pettigrew M."/>
        </authorList>
    </citation>
    <scope>NUCLEOTIDE SEQUENCE [LARGE SCALE GENOMIC DNA]</scope>
    <source>
        <strain evidence="4 5">13P36H1</strain>
    </source>
</reference>
<comment type="similarity">
    <text evidence="1">Belongs to the 'phage' integrase family.</text>
</comment>
<name>A0ABD6WW80_HAEIF</name>
<dbReference type="PANTHER" id="PTHR30629">
    <property type="entry name" value="PROPHAGE INTEGRASE"/>
    <property type="match status" value="1"/>
</dbReference>
<keyword evidence="3" id="KW-0238">DNA-binding</keyword>
<dbReference type="EMBL" id="MZLD01000019">
    <property type="protein sequence ID" value="PRM19386.1"/>
    <property type="molecule type" value="Genomic_DNA"/>
</dbReference>
<evidence type="ECO:0000256" key="1">
    <source>
        <dbReference type="ARBA" id="ARBA00008857"/>
    </source>
</evidence>